<feature type="transmembrane region" description="Helical" evidence="1">
    <location>
        <begin position="169"/>
        <end position="188"/>
    </location>
</feature>
<dbReference type="RefSeq" id="WP_146654021.1">
    <property type="nucleotide sequence ID" value="NZ_CP012333.1"/>
</dbReference>
<dbReference type="Pfam" id="PF02517">
    <property type="entry name" value="Rce1-like"/>
    <property type="match status" value="1"/>
</dbReference>
<evidence type="ECO:0000313" key="4">
    <source>
        <dbReference type="Proteomes" id="UP000064967"/>
    </source>
</evidence>
<gene>
    <name evidence="3" type="ORF">AKJ09_09880</name>
</gene>
<dbReference type="InterPro" id="IPR003675">
    <property type="entry name" value="Rce1/LyrA-like_dom"/>
</dbReference>
<dbReference type="EMBL" id="CP012333">
    <property type="protein sequence ID" value="AKV03217.1"/>
    <property type="molecule type" value="Genomic_DNA"/>
</dbReference>
<evidence type="ECO:0000259" key="2">
    <source>
        <dbReference type="Pfam" id="PF02517"/>
    </source>
</evidence>
<accession>A0A0K1QC40</accession>
<reference evidence="3 4" key="1">
    <citation type="submission" date="2015-08" db="EMBL/GenBank/DDBJ databases">
        <authorList>
            <person name="Babu N.S."/>
            <person name="Beckwith C.J."/>
            <person name="Beseler K.G."/>
            <person name="Brison A."/>
            <person name="Carone J.V."/>
            <person name="Caskin T.P."/>
            <person name="Diamond M."/>
            <person name="Durham M.E."/>
            <person name="Foxe J.M."/>
            <person name="Go M."/>
            <person name="Henderson B.A."/>
            <person name="Jones I.B."/>
            <person name="McGettigan J.A."/>
            <person name="Micheletti S.J."/>
            <person name="Nasrallah M.E."/>
            <person name="Ortiz D."/>
            <person name="Piller C.R."/>
            <person name="Privatt S.R."/>
            <person name="Schneider S.L."/>
            <person name="Sharp S."/>
            <person name="Smith T.C."/>
            <person name="Stanton J.D."/>
            <person name="Ullery H.E."/>
            <person name="Wilson R.J."/>
            <person name="Serrano M.G."/>
            <person name="Buck G."/>
            <person name="Lee V."/>
            <person name="Wang Y."/>
            <person name="Carvalho R."/>
            <person name="Voegtly L."/>
            <person name="Shi R."/>
            <person name="Duckworth R."/>
            <person name="Johnson A."/>
            <person name="Loviza R."/>
            <person name="Walstead R."/>
            <person name="Shah Z."/>
            <person name="Kiflezghi M."/>
            <person name="Wade K."/>
            <person name="Ball S.L."/>
            <person name="Bradley K.W."/>
            <person name="Asai D.J."/>
            <person name="Bowman C.A."/>
            <person name="Russell D.A."/>
            <person name="Pope W.H."/>
            <person name="Jacobs-Sera D."/>
            <person name="Hendrix R.W."/>
            <person name="Hatfull G.F."/>
        </authorList>
    </citation>
    <scope>NUCLEOTIDE SEQUENCE [LARGE SCALE GENOMIC DNA]</scope>
    <source>
        <strain evidence="3 4">DSM 27648</strain>
    </source>
</reference>
<feature type="transmembrane region" description="Helical" evidence="1">
    <location>
        <begin position="110"/>
        <end position="128"/>
    </location>
</feature>
<feature type="domain" description="CAAX prenyl protease 2/Lysostaphin resistance protein A-like" evidence="2">
    <location>
        <begin position="114"/>
        <end position="203"/>
    </location>
</feature>
<organism evidence="3 4">
    <name type="scientific">Labilithrix luteola</name>
    <dbReference type="NCBI Taxonomy" id="1391654"/>
    <lineage>
        <taxon>Bacteria</taxon>
        <taxon>Pseudomonadati</taxon>
        <taxon>Myxococcota</taxon>
        <taxon>Polyangia</taxon>
        <taxon>Polyangiales</taxon>
        <taxon>Labilitrichaceae</taxon>
        <taxon>Labilithrix</taxon>
    </lineage>
</organism>
<evidence type="ECO:0000313" key="3">
    <source>
        <dbReference type="EMBL" id="AKV03217.1"/>
    </source>
</evidence>
<proteinExistence type="predicted"/>
<feature type="transmembrane region" description="Helical" evidence="1">
    <location>
        <begin position="79"/>
        <end position="98"/>
    </location>
</feature>
<dbReference type="STRING" id="1391654.AKJ09_09880"/>
<dbReference type="AlphaFoldDB" id="A0A0K1QC40"/>
<name>A0A0K1QC40_9BACT</name>
<protein>
    <recommendedName>
        <fullName evidence="2">CAAX prenyl protease 2/Lysostaphin resistance protein A-like domain-containing protein</fullName>
    </recommendedName>
</protein>
<keyword evidence="1" id="KW-1133">Transmembrane helix</keyword>
<dbReference type="KEGG" id="llu:AKJ09_09880"/>
<evidence type="ECO:0000256" key="1">
    <source>
        <dbReference type="SAM" id="Phobius"/>
    </source>
</evidence>
<feature type="transmembrane region" description="Helical" evidence="1">
    <location>
        <begin position="195"/>
        <end position="216"/>
    </location>
</feature>
<dbReference type="GO" id="GO:0004175">
    <property type="term" value="F:endopeptidase activity"/>
    <property type="evidence" value="ECO:0007669"/>
    <property type="project" value="UniProtKB-ARBA"/>
</dbReference>
<dbReference type="GO" id="GO:0080120">
    <property type="term" value="P:CAAX-box protein maturation"/>
    <property type="evidence" value="ECO:0007669"/>
    <property type="project" value="UniProtKB-ARBA"/>
</dbReference>
<feature type="transmembrane region" description="Helical" evidence="1">
    <location>
        <begin position="236"/>
        <end position="255"/>
    </location>
</feature>
<feature type="transmembrane region" description="Helical" evidence="1">
    <location>
        <begin position="140"/>
        <end position="163"/>
    </location>
</feature>
<keyword evidence="4" id="KW-1185">Reference proteome</keyword>
<sequence length="264" mass="26702">MGSSAATSERPWAPLRIAGWGVAINAAVRVVGMLLESRSLAASVAQAIVAEWGTGRLDVRWTAPDDMERTSGPLVARRIAIGAAFGAGAGAMVALFLVSTRAVVLERAPAQISMIATALLAAGLTSVRDELLLRGVVLRALAGTSSAVPKVIACGVIGAAAAIGEPGTALATVAVELILGLGFGALWIHDRGAWLAWGAHTSWLFVNALLLGGGMFEARVAATSWGGGNAGPLGGMAAVLALLPVASVSILWATLATSRAARVR</sequence>
<keyword evidence="1" id="KW-0812">Transmembrane</keyword>
<dbReference type="Proteomes" id="UP000064967">
    <property type="component" value="Chromosome"/>
</dbReference>
<keyword evidence="1" id="KW-0472">Membrane</keyword>